<dbReference type="AlphaFoldDB" id="A0A182F0C1"/>
<name>A0A182F0C1_ONCOC</name>
<dbReference type="EMBL" id="UYRW01020447">
    <property type="protein sequence ID" value="VDN06751.1"/>
    <property type="molecule type" value="Genomic_DNA"/>
</dbReference>
<evidence type="ECO:0000313" key="3">
    <source>
        <dbReference type="WBParaSite" id="nOo.2.0.1.t13884-RA"/>
    </source>
</evidence>
<evidence type="ECO:0000313" key="1">
    <source>
        <dbReference type="EMBL" id="VDN06751.1"/>
    </source>
</evidence>
<dbReference type="Proteomes" id="UP000271087">
    <property type="component" value="Unassembled WGS sequence"/>
</dbReference>
<proteinExistence type="predicted"/>
<accession>A0A182F0C1</accession>
<dbReference type="WBParaSite" id="nOo.2.0.1.t13884-RA">
    <property type="protein sequence ID" value="nOo.2.0.1.t13884-RA"/>
    <property type="gene ID" value="nOo.2.0.1.g13884"/>
</dbReference>
<protein>
    <submittedName>
        <fullName evidence="3">Integrase</fullName>
    </submittedName>
</protein>
<reference evidence="1 2" key="2">
    <citation type="submission" date="2018-08" db="EMBL/GenBank/DDBJ databases">
        <authorList>
            <person name="Laetsch R D."/>
            <person name="Stevens L."/>
            <person name="Kumar S."/>
            <person name="Blaxter L. M."/>
        </authorList>
    </citation>
    <scope>NUCLEOTIDE SEQUENCE [LARGE SCALE GENOMIC DNA]</scope>
</reference>
<evidence type="ECO:0000313" key="2">
    <source>
        <dbReference type="Proteomes" id="UP000271087"/>
    </source>
</evidence>
<organism evidence="3">
    <name type="scientific">Onchocerca ochengi</name>
    <name type="common">Filarial nematode worm</name>
    <dbReference type="NCBI Taxonomy" id="42157"/>
    <lineage>
        <taxon>Eukaryota</taxon>
        <taxon>Metazoa</taxon>
        <taxon>Ecdysozoa</taxon>
        <taxon>Nematoda</taxon>
        <taxon>Chromadorea</taxon>
        <taxon>Rhabditida</taxon>
        <taxon>Spirurina</taxon>
        <taxon>Spiruromorpha</taxon>
        <taxon>Filarioidea</taxon>
        <taxon>Onchocercidae</taxon>
        <taxon>Onchocerca</taxon>
    </lineage>
</organism>
<keyword evidence="2" id="KW-1185">Reference proteome</keyword>
<sequence length="35" mass="4195">MRRDIPPVNNVRDENISDEGTRLTYEALCREEVRF</sequence>
<gene>
    <name evidence="1" type="ORF">NOO_LOCUS13884</name>
</gene>
<reference evidence="3" key="1">
    <citation type="submission" date="2016-06" db="UniProtKB">
        <authorList>
            <consortium name="WormBaseParasite"/>
        </authorList>
    </citation>
    <scope>IDENTIFICATION</scope>
</reference>